<dbReference type="EMBL" id="JADMLG010000011">
    <property type="protein sequence ID" value="MBH0779429.1"/>
    <property type="molecule type" value="Genomic_DNA"/>
</dbReference>
<comment type="caution">
    <text evidence="2">The sequence shown here is derived from an EMBL/GenBank/DDBJ whole genome shotgun (WGS) entry which is preliminary data.</text>
</comment>
<gene>
    <name evidence="2" type="ORF">IT779_24485</name>
</gene>
<feature type="chain" id="PRO_5036790295" evidence="1">
    <location>
        <begin position="25"/>
        <end position="70"/>
    </location>
</feature>
<name>A0A931IDI3_9NOCA</name>
<protein>
    <submittedName>
        <fullName evidence="2">Uncharacterized protein</fullName>
    </submittedName>
</protein>
<dbReference type="Proteomes" id="UP000655751">
    <property type="component" value="Unassembled WGS sequence"/>
</dbReference>
<reference evidence="2" key="1">
    <citation type="submission" date="2020-11" db="EMBL/GenBank/DDBJ databases">
        <title>Nocardia NEAU-351.nov., a novel actinomycete isolated from the cow dung.</title>
        <authorList>
            <person name="Zhang X."/>
        </authorList>
    </citation>
    <scope>NUCLEOTIDE SEQUENCE</scope>
    <source>
        <strain evidence="2">NEAU-351</strain>
    </source>
</reference>
<evidence type="ECO:0000313" key="3">
    <source>
        <dbReference type="Proteomes" id="UP000655751"/>
    </source>
</evidence>
<evidence type="ECO:0000256" key="1">
    <source>
        <dbReference type="SAM" id="SignalP"/>
    </source>
</evidence>
<organism evidence="2 3">
    <name type="scientific">Nocardia bovistercoris</name>
    <dbReference type="NCBI Taxonomy" id="2785916"/>
    <lineage>
        <taxon>Bacteria</taxon>
        <taxon>Bacillati</taxon>
        <taxon>Actinomycetota</taxon>
        <taxon>Actinomycetes</taxon>
        <taxon>Mycobacteriales</taxon>
        <taxon>Nocardiaceae</taxon>
        <taxon>Nocardia</taxon>
    </lineage>
</organism>
<sequence length="70" mass="7077">MKRSLAAVTLTGALALAPTVTAHAAPEPTATAPIVEPCASGDWSPFCRPLTLLEQLSSLLQSGSSSLSAN</sequence>
<proteinExistence type="predicted"/>
<keyword evidence="3" id="KW-1185">Reference proteome</keyword>
<evidence type="ECO:0000313" key="2">
    <source>
        <dbReference type="EMBL" id="MBH0779429.1"/>
    </source>
</evidence>
<feature type="signal peptide" evidence="1">
    <location>
        <begin position="1"/>
        <end position="24"/>
    </location>
</feature>
<dbReference type="AlphaFoldDB" id="A0A931IDI3"/>
<keyword evidence="1" id="KW-0732">Signal</keyword>
<accession>A0A931IDI3</accession>
<dbReference type="RefSeq" id="WP_196151753.1">
    <property type="nucleotide sequence ID" value="NZ_JADMLG010000011.1"/>
</dbReference>